<geneLocation type="plasmid" evidence="2">
    <name>pbo1</name>
</geneLocation>
<dbReference type="KEGG" id="bon:A361_28490"/>
<protein>
    <recommendedName>
        <fullName evidence="3">DUF4258 domain-containing protein</fullName>
    </recommendedName>
</protein>
<dbReference type="AlphaFoldDB" id="A0A160MHX5"/>
<keyword evidence="1" id="KW-0614">Plasmid</keyword>
<dbReference type="InterPro" id="IPR025354">
    <property type="entry name" value="DUF4258"/>
</dbReference>
<name>A0A160MHX5_9BACI</name>
<proteinExistence type="predicted"/>
<accession>A0A160MHX5</accession>
<dbReference type="Proteomes" id="UP000077856">
    <property type="component" value="Plasmid pBO1"/>
</dbReference>
<reference evidence="1 2" key="1">
    <citation type="submission" date="2016-04" db="EMBL/GenBank/DDBJ databases">
        <title>Complete genome sequence of Bacillus oceanisediminis strain 2691.</title>
        <authorList>
            <person name="Jeong H."/>
            <person name="Kim H.J."/>
            <person name="Lee D.-W."/>
        </authorList>
    </citation>
    <scope>NUCLEOTIDE SEQUENCE [LARGE SCALE GENOMIC DNA]</scope>
    <source>
        <strain evidence="1 2">2691</strain>
        <plasmid evidence="2">pbo1</plasmid>
    </source>
</reference>
<evidence type="ECO:0008006" key="3">
    <source>
        <dbReference type="Google" id="ProtNLM"/>
    </source>
</evidence>
<sequence>MNLKEIKKVLMTGKGKILIGTHTKKRLKKRGYSKGDIVSALFNGDIVERQGASKVVIAGRDMDDNPIVVVIAKHSHFIFKLVTVMPPIDHFRFKDCV</sequence>
<dbReference type="EMBL" id="CP015507">
    <property type="protein sequence ID" value="AND43107.1"/>
    <property type="molecule type" value="Genomic_DNA"/>
</dbReference>
<dbReference type="Pfam" id="PF14076">
    <property type="entry name" value="DUF4258"/>
    <property type="match status" value="1"/>
</dbReference>
<organism evidence="1 2">
    <name type="scientific">Cytobacillus oceanisediminis 2691</name>
    <dbReference type="NCBI Taxonomy" id="1196031"/>
    <lineage>
        <taxon>Bacteria</taxon>
        <taxon>Bacillati</taxon>
        <taxon>Bacillota</taxon>
        <taxon>Bacilli</taxon>
        <taxon>Bacillales</taxon>
        <taxon>Bacillaceae</taxon>
        <taxon>Cytobacillus</taxon>
    </lineage>
</organism>
<evidence type="ECO:0000313" key="1">
    <source>
        <dbReference type="EMBL" id="AND43107.1"/>
    </source>
</evidence>
<gene>
    <name evidence="1" type="ORF">A361_28490</name>
</gene>
<dbReference type="eggNOG" id="ENOG5030DZ3">
    <property type="taxonomic scope" value="Bacteria"/>
</dbReference>
<dbReference type="RefSeq" id="WP_019379646.1">
    <property type="nucleotide sequence ID" value="NZ_CP015507.1"/>
</dbReference>
<evidence type="ECO:0000313" key="2">
    <source>
        <dbReference type="Proteomes" id="UP000077856"/>
    </source>
</evidence>